<gene>
    <name evidence="3" type="ORF">ElyMa_001139300</name>
</gene>
<accession>A0AAV4I0D8</accession>
<feature type="compositionally biased region" description="Polar residues" evidence="1">
    <location>
        <begin position="45"/>
        <end position="62"/>
    </location>
</feature>
<protein>
    <submittedName>
        <fullName evidence="3">Ubiquitin</fullName>
    </submittedName>
</protein>
<feature type="compositionally biased region" description="Low complexity" evidence="1">
    <location>
        <begin position="28"/>
        <end position="44"/>
    </location>
</feature>
<evidence type="ECO:0000313" key="4">
    <source>
        <dbReference type="Proteomes" id="UP000762676"/>
    </source>
</evidence>
<dbReference type="Pfam" id="PF00240">
    <property type="entry name" value="ubiquitin"/>
    <property type="match status" value="1"/>
</dbReference>
<name>A0AAV4I0D8_9GAST</name>
<dbReference type="SUPFAM" id="SSF54236">
    <property type="entry name" value="Ubiquitin-like"/>
    <property type="match status" value="1"/>
</dbReference>
<reference evidence="3 4" key="1">
    <citation type="journal article" date="2021" name="Elife">
        <title>Chloroplast acquisition without the gene transfer in kleptoplastic sea slugs, Plakobranchus ocellatus.</title>
        <authorList>
            <person name="Maeda T."/>
            <person name="Takahashi S."/>
            <person name="Yoshida T."/>
            <person name="Shimamura S."/>
            <person name="Takaki Y."/>
            <person name="Nagai Y."/>
            <person name="Toyoda A."/>
            <person name="Suzuki Y."/>
            <person name="Arimoto A."/>
            <person name="Ishii H."/>
            <person name="Satoh N."/>
            <person name="Nishiyama T."/>
            <person name="Hasebe M."/>
            <person name="Maruyama T."/>
            <person name="Minagawa J."/>
            <person name="Obokata J."/>
            <person name="Shigenobu S."/>
        </authorList>
    </citation>
    <scope>NUCLEOTIDE SEQUENCE [LARGE SCALE GENOMIC DNA]</scope>
</reference>
<dbReference type="Proteomes" id="UP000762676">
    <property type="component" value="Unassembled WGS sequence"/>
</dbReference>
<proteinExistence type="predicted"/>
<keyword evidence="4" id="KW-1185">Reference proteome</keyword>
<dbReference type="PRINTS" id="PR00348">
    <property type="entry name" value="UBIQUITIN"/>
</dbReference>
<dbReference type="CDD" id="cd17039">
    <property type="entry name" value="Ubl_ubiquitin_like"/>
    <property type="match status" value="1"/>
</dbReference>
<dbReference type="InterPro" id="IPR019956">
    <property type="entry name" value="Ubiquitin_dom"/>
</dbReference>
<dbReference type="InterPro" id="IPR050158">
    <property type="entry name" value="Ubiquitin_ubiquitin-like"/>
</dbReference>
<dbReference type="SMART" id="SM00213">
    <property type="entry name" value="UBQ"/>
    <property type="match status" value="1"/>
</dbReference>
<dbReference type="InterPro" id="IPR029071">
    <property type="entry name" value="Ubiquitin-like_domsf"/>
</dbReference>
<evidence type="ECO:0000313" key="3">
    <source>
        <dbReference type="EMBL" id="GFS03053.1"/>
    </source>
</evidence>
<feature type="compositionally biased region" description="Low complexity" evidence="1">
    <location>
        <begin position="108"/>
        <end position="124"/>
    </location>
</feature>
<feature type="region of interest" description="Disordered" evidence="1">
    <location>
        <begin position="1"/>
        <end position="129"/>
    </location>
</feature>
<dbReference type="PROSITE" id="PS50053">
    <property type="entry name" value="UBIQUITIN_2"/>
    <property type="match status" value="1"/>
</dbReference>
<evidence type="ECO:0000256" key="1">
    <source>
        <dbReference type="SAM" id="MobiDB-lite"/>
    </source>
</evidence>
<evidence type="ECO:0000259" key="2">
    <source>
        <dbReference type="PROSITE" id="PS50053"/>
    </source>
</evidence>
<feature type="domain" description="Ubiquitin-like" evidence="2">
    <location>
        <begin position="146"/>
        <end position="221"/>
    </location>
</feature>
<dbReference type="Gene3D" id="3.10.20.90">
    <property type="entry name" value="Phosphatidylinositol 3-kinase Catalytic Subunit, Chain A, domain 1"/>
    <property type="match status" value="1"/>
</dbReference>
<dbReference type="PANTHER" id="PTHR10666">
    <property type="entry name" value="UBIQUITIN"/>
    <property type="match status" value="1"/>
</dbReference>
<dbReference type="InterPro" id="IPR000626">
    <property type="entry name" value="Ubiquitin-like_dom"/>
</dbReference>
<sequence>MADDVPQTTDVGHMNDQSDADSGIGTGSNQTTPSQSSLTTPSNSEMNTPVLSPTASGASANGNFPFPPEALNARLPSQMSHESTSSAMETDSIPDTPLIHPADNPAGTARSTTTTTTASPPTKTGLPQMNRDGFFVSPEPTHPRTNQIFVRNYNGKVERFEISETASVTDLRKMVHNKMGVPPSQQRLNYQGRELQDGKSLASYGVRDLSEMNLLGRLRGGSEIQ</sequence>
<organism evidence="3 4">
    <name type="scientific">Elysia marginata</name>
    <dbReference type="NCBI Taxonomy" id="1093978"/>
    <lineage>
        <taxon>Eukaryota</taxon>
        <taxon>Metazoa</taxon>
        <taxon>Spiralia</taxon>
        <taxon>Lophotrochozoa</taxon>
        <taxon>Mollusca</taxon>
        <taxon>Gastropoda</taxon>
        <taxon>Heterobranchia</taxon>
        <taxon>Euthyneura</taxon>
        <taxon>Panpulmonata</taxon>
        <taxon>Sacoglossa</taxon>
        <taxon>Placobranchoidea</taxon>
        <taxon>Plakobranchidae</taxon>
        <taxon>Elysia</taxon>
    </lineage>
</organism>
<comment type="caution">
    <text evidence="3">The sequence shown here is derived from an EMBL/GenBank/DDBJ whole genome shotgun (WGS) entry which is preliminary data.</text>
</comment>
<dbReference type="EMBL" id="BMAT01002256">
    <property type="protein sequence ID" value="GFS03053.1"/>
    <property type="molecule type" value="Genomic_DNA"/>
</dbReference>
<dbReference type="AlphaFoldDB" id="A0AAV4I0D8"/>
<feature type="compositionally biased region" description="Polar residues" evidence="1">
    <location>
        <begin position="75"/>
        <end position="89"/>
    </location>
</feature>
<feature type="compositionally biased region" description="Polar residues" evidence="1">
    <location>
        <begin position="1"/>
        <end position="10"/>
    </location>
</feature>